<evidence type="ECO:0000313" key="1">
    <source>
        <dbReference type="EMBL" id="KAJ8887884.1"/>
    </source>
</evidence>
<name>A0ABQ9HU30_9NEOP</name>
<proteinExistence type="predicted"/>
<reference evidence="1 2" key="1">
    <citation type="submission" date="2023-02" db="EMBL/GenBank/DDBJ databases">
        <title>LHISI_Scaffold_Assembly.</title>
        <authorList>
            <person name="Stuart O.P."/>
            <person name="Cleave R."/>
            <person name="Magrath M.J.L."/>
            <person name="Mikheyev A.S."/>
        </authorList>
    </citation>
    <scope>NUCLEOTIDE SEQUENCE [LARGE SCALE GENOMIC DNA]</scope>
    <source>
        <strain evidence="1">Daus_M_001</strain>
        <tissue evidence="1">Leg muscle</tissue>
    </source>
</reference>
<protein>
    <submittedName>
        <fullName evidence="1">Uncharacterized protein</fullName>
    </submittedName>
</protein>
<sequence length="176" mass="19171">MAAKVYLKVGSVPTTIFAFQAEKRVSGKGYKGMPFKFVIASMCNVLVVLREVGWQEMRGGSLLGCKRACIEALLTCGYPSPVPLTHSVAQRGCYLPSQLHHNPPPPIPPQLANEDLILRGIQMRGKWQIPEKSRRPAASSNTIPMCENPEATPSGIEPGCALLVLVEEAVVFNCRL</sequence>
<gene>
    <name evidence="1" type="ORF">PR048_007368</name>
</gene>
<organism evidence="1 2">
    <name type="scientific">Dryococelus australis</name>
    <dbReference type="NCBI Taxonomy" id="614101"/>
    <lineage>
        <taxon>Eukaryota</taxon>
        <taxon>Metazoa</taxon>
        <taxon>Ecdysozoa</taxon>
        <taxon>Arthropoda</taxon>
        <taxon>Hexapoda</taxon>
        <taxon>Insecta</taxon>
        <taxon>Pterygota</taxon>
        <taxon>Neoptera</taxon>
        <taxon>Polyneoptera</taxon>
        <taxon>Phasmatodea</taxon>
        <taxon>Verophasmatodea</taxon>
        <taxon>Anareolatae</taxon>
        <taxon>Phasmatidae</taxon>
        <taxon>Eurycanthinae</taxon>
        <taxon>Dryococelus</taxon>
    </lineage>
</organism>
<accession>A0ABQ9HU30</accession>
<comment type="caution">
    <text evidence="1">The sequence shown here is derived from an EMBL/GenBank/DDBJ whole genome shotgun (WGS) entry which is preliminary data.</text>
</comment>
<dbReference type="EMBL" id="JARBHB010000003">
    <property type="protein sequence ID" value="KAJ8887884.1"/>
    <property type="molecule type" value="Genomic_DNA"/>
</dbReference>
<dbReference type="Proteomes" id="UP001159363">
    <property type="component" value="Chromosome 3"/>
</dbReference>
<evidence type="ECO:0000313" key="2">
    <source>
        <dbReference type="Proteomes" id="UP001159363"/>
    </source>
</evidence>
<keyword evidence="2" id="KW-1185">Reference proteome</keyword>